<comment type="caution">
    <text evidence="6">The sequence shown here is derived from an EMBL/GenBank/DDBJ whole genome shotgun (WGS) entry which is preliminary data.</text>
</comment>
<dbReference type="AlphaFoldDB" id="A0A1V4QFH8"/>
<accession>A0A1V4QFH8</accession>
<keyword evidence="4" id="KW-0411">Iron-sulfur</keyword>
<dbReference type="Proteomes" id="UP000191663">
    <property type="component" value="Unassembled WGS sequence"/>
</dbReference>
<protein>
    <recommendedName>
        <fullName evidence="5">Radical SAM core domain-containing protein</fullName>
    </recommendedName>
</protein>
<gene>
    <name evidence="6" type="ORF">BXT86_02995</name>
</gene>
<name>A0A1V4QFH8_UNCW3</name>
<dbReference type="GO" id="GO:0051536">
    <property type="term" value="F:iron-sulfur cluster binding"/>
    <property type="evidence" value="ECO:0007669"/>
    <property type="project" value="UniProtKB-KW"/>
</dbReference>
<evidence type="ECO:0000313" key="6">
    <source>
        <dbReference type="EMBL" id="OPX18084.1"/>
    </source>
</evidence>
<keyword evidence="1" id="KW-0949">S-adenosyl-L-methionine</keyword>
<dbReference type="SFLD" id="SFLDG01067">
    <property type="entry name" value="SPASM/twitch_domain_containing"/>
    <property type="match status" value="1"/>
</dbReference>
<reference evidence="7" key="1">
    <citation type="submission" date="2017-01" db="EMBL/GenBank/DDBJ databases">
        <title>Novel pathways for hydrocarbon cycling and metabolic interdependencies in hydrothermal sediment communities.</title>
        <authorList>
            <person name="Dombrowski N."/>
            <person name="Seitz K."/>
            <person name="Teske A."/>
            <person name="Baker B."/>
        </authorList>
    </citation>
    <scope>NUCLEOTIDE SEQUENCE [LARGE SCALE GENOMIC DNA]</scope>
</reference>
<keyword evidence="2" id="KW-0479">Metal-binding</keyword>
<evidence type="ECO:0000256" key="2">
    <source>
        <dbReference type="ARBA" id="ARBA00022723"/>
    </source>
</evidence>
<feature type="domain" description="Radical SAM core" evidence="5">
    <location>
        <begin position="109"/>
        <end position="328"/>
    </location>
</feature>
<dbReference type="InterPro" id="IPR058240">
    <property type="entry name" value="rSAM_sf"/>
</dbReference>
<dbReference type="InterPro" id="IPR007197">
    <property type="entry name" value="rSAM"/>
</dbReference>
<keyword evidence="3" id="KW-0408">Iron</keyword>
<dbReference type="CDD" id="cd01335">
    <property type="entry name" value="Radical_SAM"/>
    <property type="match status" value="1"/>
</dbReference>
<evidence type="ECO:0000256" key="1">
    <source>
        <dbReference type="ARBA" id="ARBA00022691"/>
    </source>
</evidence>
<dbReference type="PANTHER" id="PTHR43524">
    <property type="entry name" value="RADICAL SAM SUPERFAMILY PROTEIN"/>
    <property type="match status" value="1"/>
</dbReference>
<evidence type="ECO:0000313" key="7">
    <source>
        <dbReference type="Proteomes" id="UP000191663"/>
    </source>
</evidence>
<dbReference type="Pfam" id="PF04055">
    <property type="entry name" value="Radical_SAM"/>
    <property type="match status" value="1"/>
</dbReference>
<dbReference type="PROSITE" id="PS51918">
    <property type="entry name" value="RADICAL_SAM"/>
    <property type="match status" value="1"/>
</dbReference>
<dbReference type="Gene3D" id="3.20.20.70">
    <property type="entry name" value="Aldolase class I"/>
    <property type="match status" value="1"/>
</dbReference>
<dbReference type="SUPFAM" id="SSF102114">
    <property type="entry name" value="Radical SAM enzymes"/>
    <property type="match status" value="1"/>
</dbReference>
<sequence>MQVEKKVQFNNLLVSNLLKIAFSTSRSLLFQKFLFPIVEMGIKNAVKRVPGPVALPGVIEDKYYMIRAMVWSGLRVGSSSRFADTIVNKAILSDLRARKEAEFRAKFGFDPPGFMTISPAKRCNLRCRGCYANSASEKDQLDYEIFTRVIKEMRDYWGARFAVISGGEPLMYRWNGKGVLDIYREHPDSLFLMYTNGTLIDDKVAGIMAELGNITPAISVEGMKELTEQRRGKGVFERIIRAMKILKKHRVTFGVSITATRFNAEEIVSDRFIDYYFGELGAAYAWVFHYMPIGRDVDLALIPTPDQRVYLWQKSWEIIKKRKIMFADFWNHGPVSDGCISAGRPGGYFYLDWQANVYPCVFFPYAAANIKEIYEKGGNLNDLINLPLHRKIRL</sequence>
<organism evidence="6 7">
    <name type="scientific">candidate division WOR-3 bacterium 4484_100</name>
    <dbReference type="NCBI Taxonomy" id="1936077"/>
    <lineage>
        <taxon>Bacteria</taxon>
        <taxon>Bacteria division WOR-3</taxon>
    </lineage>
</organism>
<dbReference type="GO" id="GO:0046872">
    <property type="term" value="F:metal ion binding"/>
    <property type="evidence" value="ECO:0007669"/>
    <property type="project" value="UniProtKB-KW"/>
</dbReference>
<dbReference type="GO" id="GO:0003824">
    <property type="term" value="F:catalytic activity"/>
    <property type="evidence" value="ECO:0007669"/>
    <property type="project" value="InterPro"/>
</dbReference>
<dbReference type="PANTHER" id="PTHR43524:SF1">
    <property type="entry name" value="RADICAL SAM SUPERFAMILY PROTEIN"/>
    <property type="match status" value="1"/>
</dbReference>
<evidence type="ECO:0000259" key="5">
    <source>
        <dbReference type="PROSITE" id="PS51918"/>
    </source>
</evidence>
<dbReference type="SFLD" id="SFLDS00029">
    <property type="entry name" value="Radical_SAM"/>
    <property type="match status" value="1"/>
</dbReference>
<dbReference type="EMBL" id="MUKB01000042">
    <property type="protein sequence ID" value="OPX18084.1"/>
    <property type="molecule type" value="Genomic_DNA"/>
</dbReference>
<dbReference type="InterPro" id="IPR013785">
    <property type="entry name" value="Aldolase_TIM"/>
</dbReference>
<evidence type="ECO:0000256" key="3">
    <source>
        <dbReference type="ARBA" id="ARBA00023004"/>
    </source>
</evidence>
<evidence type="ECO:0000256" key="4">
    <source>
        <dbReference type="ARBA" id="ARBA00023014"/>
    </source>
</evidence>
<proteinExistence type="predicted"/>